<dbReference type="InterPro" id="IPR011723">
    <property type="entry name" value="Znf/thioredoxin_put"/>
</dbReference>
<dbReference type="AlphaFoldDB" id="A0A8E6B6G8"/>
<dbReference type="SUPFAM" id="SSF50998">
    <property type="entry name" value="Quinoprotein alcohol dehydrogenase-like"/>
    <property type="match status" value="1"/>
</dbReference>
<organism evidence="4 5">
    <name type="scientific">Telmatocola sphagniphila</name>
    <dbReference type="NCBI Taxonomy" id="1123043"/>
    <lineage>
        <taxon>Bacteria</taxon>
        <taxon>Pseudomonadati</taxon>
        <taxon>Planctomycetota</taxon>
        <taxon>Planctomycetia</taxon>
        <taxon>Gemmatales</taxon>
        <taxon>Gemmataceae</taxon>
    </lineage>
</organism>
<evidence type="ECO:0000256" key="1">
    <source>
        <dbReference type="SAM" id="MobiDB-lite"/>
    </source>
</evidence>
<evidence type="ECO:0000259" key="3">
    <source>
        <dbReference type="Pfam" id="PF13360"/>
    </source>
</evidence>
<dbReference type="EMBL" id="CP074694">
    <property type="protein sequence ID" value="QVL32611.1"/>
    <property type="molecule type" value="Genomic_DNA"/>
</dbReference>
<proteinExistence type="predicted"/>
<protein>
    <submittedName>
        <fullName evidence="4">PQQ-binding-like beta-propeller repeat protein</fullName>
    </submittedName>
</protein>
<sequence length="1121" mass="124734">MSITTECPECQSRYFLNRDMLGKKMRCPTCKTVFLIAELVAEKSPPTSDPPSATPSTPPNLPKPAKPDLSPKEFVWSEGQDLHPPSVEDTASSEELTPPPFFIPPKVNVLPPKQKLSPNRILAIVSMLVIIAGGVVAGAVYLKQHLALAPDRLWESAEADFKKKNFEAAKTQFEEFAKSYPTNPKQKEAQFLAELSQLRAQVDSIVTRKDPQPAIDRLMAFLRRTEDKDLKPFTAKDRYGVEIWQAASRLQEDAVDYLTAKLNAETVAAVKKELTNLVPIQTLIGELRPLEVAPDQQAEQAILALNKRIEDLEQRLVFIEDWRKRLEKPDDSSIRKIREEAISRKLENDPEVRKIFTDAESGLQKLFVYEPYKDLTPGKAVPDRKLSGLVFALKAYDDPERRFLEEPKRIFIASTLGLLYGYEAESGELAWVQSIGDPGEWYELRGNTPAEDRHLVVHRTAQENTIELRENQQGKILWSQKLPFRISGSPRVYGEKILFAGKSFDGVAAVAVWEIELRTGTILGAMKLGSARSGEVLVEPTSSSVYWIADGRAAYVFRWPSDVQIKEAPRLIDSIMLDPSDTSTGSQNLIWPISTGENKTPLAIRIQPRGEHRRALRWLKLSNDAKASSDAESPLLIQGSIAIDGDRIALVDETNQMQVRQLAANSSGRESLPIVTQFGFPKEESSNFDSLTWLRFRETDALYYHQGDLWQIRFGFQRTQGVTHSTAKLIGNLGRLERAPWLFGESAILQTATETQKCVLTSIDLQTGKIRWKRQLGCQSPELVNWMNKVWMFDRNGRIYQFDPAKFNDGLTIQSTSFADSIEGLIDVPIRLMSPNGQSLVQVAQIRKAGELMLLIRVLDAEKFEQYAIKLPPAALAATPLLTDQELILPLLDGRLYRSGRANNFALEPGPNWRVGNTSPGNALLARIGADKFAITDGDRQVNIWDSTAFEMIGKFTNPRRILALASISETQILLLDETGEMTTRDSQGSGPATSAGKITLNKNAWQVRVHALPFSSAGKPGWVVIQPDRMDICYLGETKPRASKTFDDSEMILGATLADTDTVQLTLASGQIETIGLSDGNLRSQKPVSYPTAPSSGALFSPNGSYLIPMLDGTVQVIGK</sequence>
<reference evidence="4" key="1">
    <citation type="submission" date="2021-05" db="EMBL/GenBank/DDBJ databases">
        <title>Complete genome sequence of the cellulolytic planctomycete Telmatocola sphagniphila SP2T and characterization of the first cellulase from planctomycetes.</title>
        <authorList>
            <person name="Rakitin A.L."/>
            <person name="Beletsky A.V."/>
            <person name="Naumoff D.G."/>
            <person name="Kulichevskaya I.S."/>
            <person name="Mardanov A.V."/>
            <person name="Ravin N.V."/>
            <person name="Dedysh S.N."/>
        </authorList>
    </citation>
    <scope>NUCLEOTIDE SEQUENCE</scope>
    <source>
        <strain evidence="4">SP2T</strain>
    </source>
</reference>
<dbReference type="Gene3D" id="1.25.40.10">
    <property type="entry name" value="Tetratricopeptide repeat domain"/>
    <property type="match status" value="1"/>
</dbReference>
<dbReference type="RefSeq" id="WP_213497503.1">
    <property type="nucleotide sequence ID" value="NZ_CP074694.1"/>
</dbReference>
<keyword evidence="2" id="KW-0472">Membrane</keyword>
<keyword evidence="5" id="KW-1185">Reference proteome</keyword>
<gene>
    <name evidence="4" type="ORF">KIH39_01455</name>
</gene>
<dbReference type="InterPro" id="IPR015943">
    <property type="entry name" value="WD40/YVTN_repeat-like_dom_sf"/>
</dbReference>
<keyword evidence="2" id="KW-0812">Transmembrane</keyword>
<dbReference type="InterPro" id="IPR002372">
    <property type="entry name" value="PQQ_rpt_dom"/>
</dbReference>
<dbReference type="KEGG" id="tsph:KIH39_01455"/>
<evidence type="ECO:0000256" key="2">
    <source>
        <dbReference type="SAM" id="Phobius"/>
    </source>
</evidence>
<keyword evidence="2" id="KW-1133">Transmembrane helix</keyword>
<dbReference type="Gene3D" id="2.130.10.10">
    <property type="entry name" value="YVTN repeat-like/Quinoprotein amine dehydrogenase"/>
    <property type="match status" value="2"/>
</dbReference>
<feature type="transmembrane region" description="Helical" evidence="2">
    <location>
        <begin position="121"/>
        <end position="142"/>
    </location>
</feature>
<dbReference type="NCBIfam" id="TIGR02098">
    <property type="entry name" value="MJ0042_CXXC"/>
    <property type="match status" value="1"/>
</dbReference>
<dbReference type="Pfam" id="PF13360">
    <property type="entry name" value="PQQ_2"/>
    <property type="match status" value="1"/>
</dbReference>
<evidence type="ECO:0000313" key="4">
    <source>
        <dbReference type="EMBL" id="QVL32611.1"/>
    </source>
</evidence>
<feature type="region of interest" description="Disordered" evidence="1">
    <location>
        <begin position="43"/>
        <end position="98"/>
    </location>
</feature>
<dbReference type="Proteomes" id="UP000676194">
    <property type="component" value="Chromosome"/>
</dbReference>
<feature type="compositionally biased region" description="Pro residues" evidence="1">
    <location>
        <begin position="47"/>
        <end position="64"/>
    </location>
</feature>
<evidence type="ECO:0000313" key="5">
    <source>
        <dbReference type="Proteomes" id="UP000676194"/>
    </source>
</evidence>
<accession>A0A8E6B6G8</accession>
<dbReference type="InterPro" id="IPR011990">
    <property type="entry name" value="TPR-like_helical_dom_sf"/>
</dbReference>
<name>A0A8E6B6G8_9BACT</name>
<dbReference type="InterPro" id="IPR011047">
    <property type="entry name" value="Quinoprotein_ADH-like_sf"/>
</dbReference>
<feature type="domain" description="Pyrrolo-quinoline quinone repeat" evidence="3">
    <location>
        <begin position="418"/>
        <end position="523"/>
    </location>
</feature>